<reference evidence="2" key="1">
    <citation type="journal article" date="2014" name="BMC Genomics">
        <title>The genome sequence of the biocontrol fungus Metarhizium anisopliae and comparative genomics of Metarhizium species.</title>
        <authorList>
            <person name="Pattemore J.A."/>
            <person name="Hane J.K."/>
            <person name="Williams A.H."/>
            <person name="Wilson B.A."/>
            <person name="Stodart B.J."/>
            <person name="Ash G.J."/>
        </authorList>
    </citation>
    <scope>NUCLEOTIDE SEQUENCE [LARGE SCALE GENOMIC DNA]</scope>
    <source>
        <strain evidence="2">BRIP 53293</strain>
    </source>
</reference>
<evidence type="ECO:0000313" key="1">
    <source>
        <dbReference type="EMBL" id="KJK78193.1"/>
    </source>
</evidence>
<dbReference type="AlphaFoldDB" id="A0A0D9NWM9"/>
<keyword evidence="2" id="KW-1185">Reference proteome</keyword>
<dbReference type="Proteomes" id="UP000054544">
    <property type="component" value="Unassembled WGS sequence"/>
</dbReference>
<accession>A0A0D9NWM9</accession>
<proteinExistence type="predicted"/>
<dbReference type="EMBL" id="KE384735">
    <property type="protein sequence ID" value="KJK78193.1"/>
    <property type="molecule type" value="Genomic_DNA"/>
</dbReference>
<organism evidence="1 2">
    <name type="scientific">Metarhizium anisopliae BRIP 53293</name>
    <dbReference type="NCBI Taxonomy" id="1291518"/>
    <lineage>
        <taxon>Eukaryota</taxon>
        <taxon>Fungi</taxon>
        <taxon>Dikarya</taxon>
        <taxon>Ascomycota</taxon>
        <taxon>Pezizomycotina</taxon>
        <taxon>Sordariomycetes</taxon>
        <taxon>Hypocreomycetidae</taxon>
        <taxon>Hypocreales</taxon>
        <taxon>Clavicipitaceae</taxon>
        <taxon>Metarhizium</taxon>
    </lineage>
</organism>
<name>A0A0D9NWM9_METAN</name>
<gene>
    <name evidence="1" type="ORF">H634G_06365</name>
</gene>
<sequence length="380" mass="42615">MIPIVFLFFMGATCQEIISSIPNERINKLKSHIIAKRSDLVKAELSAATFYADRYAWAKAEKPLPNITSIDAICGCPANDMFSLAYVFRAAGDKPEVDFIPVQDTEPTYGDVQRQTTTIATNIFTWRWEHAVQVGVDVGFAIGTEKTGELFRVGTSEKATDTTGQDVTTTRTTQVSEARTYKCRSDHRCQLQTWTFKAEYEGDYYEMPVADFKCLTKRVKWEYKSGASRDLDNSSKASFASLLGKEDSWDRFSQQYFTTRDRETGEEMAEALDEWSDGVGIDFPPESVEIVSKNKSIARGPATFPIMDEKGEPYRVTVLFDYSVKENGTKENGAGNQKRDVLDADLASDDVELEIFVVDTNIPHHDVDTVLPNGTVIRAK</sequence>
<dbReference type="OrthoDB" id="4938420at2759"/>
<evidence type="ECO:0000313" key="2">
    <source>
        <dbReference type="Proteomes" id="UP000054544"/>
    </source>
</evidence>
<protein>
    <submittedName>
        <fullName evidence="1">Uncharacterized protein</fullName>
    </submittedName>
</protein>